<sequence length="183" mass="21444">SRQKALADLQKTQSVEIEKLIRTQCQLKSELKFITEAWLQIVECRRVLKWTYAYGYYLPENEHTKKQLFEYLQGEAESGLERLHQCAEQEIQVFLSDNVNPSKEFNSDYVTTSQEFIDFRKKLTGLTIVTRNYFENLVRALENGLCDVNSNGITDDHWFCEQCTFANVRSAIACQMCKKQRPH</sequence>
<protein>
    <submittedName>
        <fullName evidence="6">Putative E3 ubiquitin-protein ligase ARI8-like protein</fullName>
    </submittedName>
</protein>
<reference evidence="6 7" key="1">
    <citation type="journal article" date="2014" name="Am. J. Bot.">
        <title>Genome assembly and annotation for red clover (Trifolium pratense; Fabaceae).</title>
        <authorList>
            <person name="Istvanek J."/>
            <person name="Jaros M."/>
            <person name="Krenek A."/>
            <person name="Repkova J."/>
        </authorList>
    </citation>
    <scope>NUCLEOTIDE SEQUENCE [LARGE SCALE GENOMIC DNA]</scope>
    <source>
        <strain evidence="7">cv. Tatra</strain>
        <tissue evidence="6">Young leaves</tissue>
    </source>
</reference>
<name>A0A2K3K6V7_TRIPR</name>
<dbReference type="InterPro" id="IPR036443">
    <property type="entry name" value="Znf_RanBP2_sf"/>
</dbReference>
<dbReference type="STRING" id="57577.A0A2K3K6V7"/>
<dbReference type="AlphaFoldDB" id="A0A2K3K6V7"/>
<dbReference type="PROSITE" id="PS01358">
    <property type="entry name" value="ZF_RANBP2_1"/>
    <property type="match status" value="1"/>
</dbReference>
<dbReference type="InterPro" id="IPR001876">
    <property type="entry name" value="Znf_RanBP2"/>
</dbReference>
<evidence type="ECO:0000313" key="6">
    <source>
        <dbReference type="EMBL" id="PNX62014.1"/>
    </source>
</evidence>
<dbReference type="PROSITE" id="PS50199">
    <property type="entry name" value="ZF_RANBP2_2"/>
    <property type="match status" value="1"/>
</dbReference>
<comment type="caution">
    <text evidence="6">The sequence shown here is derived from an EMBL/GenBank/DDBJ whole genome shotgun (WGS) entry which is preliminary data.</text>
</comment>
<evidence type="ECO:0000256" key="4">
    <source>
        <dbReference type="PROSITE-ProRule" id="PRU00322"/>
    </source>
</evidence>
<accession>A0A2K3K6V7</accession>
<keyword evidence="1" id="KW-0479">Metal-binding</keyword>
<dbReference type="GO" id="GO:0008270">
    <property type="term" value="F:zinc ion binding"/>
    <property type="evidence" value="ECO:0007669"/>
    <property type="project" value="UniProtKB-KW"/>
</dbReference>
<evidence type="ECO:0000256" key="1">
    <source>
        <dbReference type="ARBA" id="ARBA00022723"/>
    </source>
</evidence>
<dbReference type="Gene3D" id="1.20.120.1750">
    <property type="match status" value="1"/>
</dbReference>
<dbReference type="Proteomes" id="UP000236291">
    <property type="component" value="Unassembled WGS sequence"/>
</dbReference>
<evidence type="ECO:0000313" key="7">
    <source>
        <dbReference type="Proteomes" id="UP000236291"/>
    </source>
</evidence>
<reference evidence="6 7" key="2">
    <citation type="journal article" date="2017" name="Front. Plant Sci.">
        <title>Gene Classification and Mining of Molecular Markers Useful in Red Clover (Trifolium pratense) Breeding.</title>
        <authorList>
            <person name="Istvanek J."/>
            <person name="Dluhosova J."/>
            <person name="Dluhos P."/>
            <person name="Patkova L."/>
            <person name="Nedelnik J."/>
            <person name="Repkova J."/>
        </authorList>
    </citation>
    <scope>NUCLEOTIDE SEQUENCE [LARGE SCALE GENOMIC DNA]</scope>
    <source>
        <strain evidence="7">cv. Tatra</strain>
        <tissue evidence="6">Young leaves</tissue>
    </source>
</reference>
<feature type="domain" description="RanBP2-type" evidence="5">
    <location>
        <begin position="154"/>
        <end position="183"/>
    </location>
</feature>
<evidence type="ECO:0000256" key="3">
    <source>
        <dbReference type="ARBA" id="ARBA00022833"/>
    </source>
</evidence>
<organism evidence="6 7">
    <name type="scientific">Trifolium pratense</name>
    <name type="common">Red clover</name>
    <dbReference type="NCBI Taxonomy" id="57577"/>
    <lineage>
        <taxon>Eukaryota</taxon>
        <taxon>Viridiplantae</taxon>
        <taxon>Streptophyta</taxon>
        <taxon>Embryophyta</taxon>
        <taxon>Tracheophyta</taxon>
        <taxon>Spermatophyta</taxon>
        <taxon>Magnoliopsida</taxon>
        <taxon>eudicotyledons</taxon>
        <taxon>Gunneridae</taxon>
        <taxon>Pentapetalae</taxon>
        <taxon>rosids</taxon>
        <taxon>fabids</taxon>
        <taxon>Fabales</taxon>
        <taxon>Fabaceae</taxon>
        <taxon>Papilionoideae</taxon>
        <taxon>50 kb inversion clade</taxon>
        <taxon>NPAAA clade</taxon>
        <taxon>Hologalegina</taxon>
        <taxon>IRL clade</taxon>
        <taxon>Trifolieae</taxon>
        <taxon>Trifolium</taxon>
    </lineage>
</organism>
<proteinExistence type="predicted"/>
<dbReference type="Gene3D" id="2.30.30.380">
    <property type="entry name" value="Zn-finger domain of Sec23/24"/>
    <property type="match status" value="1"/>
</dbReference>
<gene>
    <name evidence="6" type="ORF">L195_g052756</name>
</gene>
<dbReference type="SUPFAM" id="SSF90209">
    <property type="entry name" value="Ran binding protein zinc finger-like"/>
    <property type="match status" value="1"/>
</dbReference>
<keyword evidence="3" id="KW-0862">Zinc</keyword>
<feature type="non-terminal residue" evidence="6">
    <location>
        <position position="1"/>
    </location>
</feature>
<dbReference type="EMBL" id="ASHM01086636">
    <property type="protein sequence ID" value="PNX62014.1"/>
    <property type="molecule type" value="Genomic_DNA"/>
</dbReference>
<evidence type="ECO:0000259" key="5">
    <source>
        <dbReference type="PROSITE" id="PS50199"/>
    </source>
</evidence>
<evidence type="ECO:0000256" key="2">
    <source>
        <dbReference type="ARBA" id="ARBA00022771"/>
    </source>
</evidence>
<keyword evidence="2 4" id="KW-0863">Zinc-finger</keyword>